<keyword evidence="5 6" id="KW-0472">Membrane</keyword>
<dbReference type="PROSITE" id="PS00218">
    <property type="entry name" value="AMINO_ACID_PERMEASE_1"/>
    <property type="match status" value="1"/>
</dbReference>
<dbReference type="PIRSF" id="PIRSF006060">
    <property type="entry name" value="AA_transporter"/>
    <property type="match status" value="1"/>
</dbReference>
<reference evidence="7" key="1">
    <citation type="journal article" date="2021" name="Nat. Commun.">
        <title>Genetic determinants of endophytism in the Arabidopsis root mycobiome.</title>
        <authorList>
            <person name="Mesny F."/>
            <person name="Miyauchi S."/>
            <person name="Thiergart T."/>
            <person name="Pickel B."/>
            <person name="Atanasova L."/>
            <person name="Karlsson M."/>
            <person name="Huettel B."/>
            <person name="Barry K.W."/>
            <person name="Haridas S."/>
            <person name="Chen C."/>
            <person name="Bauer D."/>
            <person name="Andreopoulos W."/>
            <person name="Pangilinan J."/>
            <person name="LaButti K."/>
            <person name="Riley R."/>
            <person name="Lipzen A."/>
            <person name="Clum A."/>
            <person name="Drula E."/>
            <person name="Henrissat B."/>
            <person name="Kohler A."/>
            <person name="Grigoriev I.V."/>
            <person name="Martin F.M."/>
            <person name="Hacquard S."/>
        </authorList>
    </citation>
    <scope>NUCLEOTIDE SEQUENCE</scope>
    <source>
        <strain evidence="7">FSSC 5 MPI-SDFR-AT-0091</strain>
    </source>
</reference>
<feature type="transmembrane region" description="Helical" evidence="6">
    <location>
        <begin position="72"/>
        <end position="91"/>
    </location>
</feature>
<evidence type="ECO:0000313" key="8">
    <source>
        <dbReference type="Proteomes" id="UP000736672"/>
    </source>
</evidence>
<evidence type="ECO:0000256" key="6">
    <source>
        <dbReference type="SAM" id="Phobius"/>
    </source>
</evidence>
<feature type="transmembrane region" description="Helical" evidence="6">
    <location>
        <begin position="39"/>
        <end position="60"/>
    </location>
</feature>
<feature type="transmembrane region" description="Helical" evidence="6">
    <location>
        <begin position="118"/>
        <end position="143"/>
    </location>
</feature>
<evidence type="ECO:0000256" key="2">
    <source>
        <dbReference type="ARBA" id="ARBA00022448"/>
    </source>
</evidence>
<feature type="transmembrane region" description="Helical" evidence="6">
    <location>
        <begin position="197"/>
        <end position="215"/>
    </location>
</feature>
<comment type="subcellular location">
    <subcellularLocation>
        <location evidence="1">Membrane</location>
        <topology evidence="1">Multi-pass membrane protein</topology>
    </subcellularLocation>
</comment>
<dbReference type="EMBL" id="JAGTJS010000011">
    <property type="protein sequence ID" value="KAH7253384.1"/>
    <property type="molecule type" value="Genomic_DNA"/>
</dbReference>
<dbReference type="Pfam" id="PF13520">
    <property type="entry name" value="AA_permease_2"/>
    <property type="match status" value="1"/>
</dbReference>
<evidence type="ECO:0000256" key="1">
    <source>
        <dbReference type="ARBA" id="ARBA00004141"/>
    </source>
</evidence>
<dbReference type="AlphaFoldDB" id="A0A9P9H938"/>
<proteinExistence type="predicted"/>
<dbReference type="GO" id="GO:0022857">
    <property type="term" value="F:transmembrane transporter activity"/>
    <property type="evidence" value="ECO:0007669"/>
    <property type="project" value="InterPro"/>
</dbReference>
<protein>
    <submittedName>
        <fullName evidence="7">Amino acid permease family protein</fullName>
    </submittedName>
</protein>
<dbReference type="PANTHER" id="PTHR45649:SF22">
    <property type="entry name" value="TRANSPORTER, PUTATIVE (EUROFUNG)-RELATED"/>
    <property type="match status" value="1"/>
</dbReference>
<dbReference type="Gene3D" id="1.20.1740.10">
    <property type="entry name" value="Amino acid/polyamine transporter I"/>
    <property type="match status" value="1"/>
</dbReference>
<organism evidence="7 8">
    <name type="scientific">Fusarium solani</name>
    <name type="common">Filamentous fungus</name>
    <dbReference type="NCBI Taxonomy" id="169388"/>
    <lineage>
        <taxon>Eukaryota</taxon>
        <taxon>Fungi</taxon>
        <taxon>Dikarya</taxon>
        <taxon>Ascomycota</taxon>
        <taxon>Pezizomycotina</taxon>
        <taxon>Sordariomycetes</taxon>
        <taxon>Hypocreomycetidae</taxon>
        <taxon>Hypocreales</taxon>
        <taxon>Nectriaceae</taxon>
        <taxon>Fusarium</taxon>
        <taxon>Fusarium solani species complex</taxon>
    </lineage>
</organism>
<dbReference type="InterPro" id="IPR002293">
    <property type="entry name" value="AA/rel_permease1"/>
</dbReference>
<evidence type="ECO:0000256" key="5">
    <source>
        <dbReference type="ARBA" id="ARBA00023136"/>
    </source>
</evidence>
<evidence type="ECO:0000256" key="3">
    <source>
        <dbReference type="ARBA" id="ARBA00022692"/>
    </source>
</evidence>
<dbReference type="GO" id="GO:0006865">
    <property type="term" value="P:amino acid transport"/>
    <property type="evidence" value="ECO:0007669"/>
    <property type="project" value="InterPro"/>
</dbReference>
<feature type="transmembrane region" description="Helical" evidence="6">
    <location>
        <begin position="410"/>
        <end position="433"/>
    </location>
</feature>
<feature type="transmembrane region" description="Helical" evidence="6">
    <location>
        <begin position="445"/>
        <end position="469"/>
    </location>
</feature>
<dbReference type="InterPro" id="IPR004840">
    <property type="entry name" value="Amino_acid_permease_CS"/>
</dbReference>
<evidence type="ECO:0000313" key="7">
    <source>
        <dbReference type="EMBL" id="KAH7253384.1"/>
    </source>
</evidence>
<comment type="caution">
    <text evidence="7">The sequence shown here is derived from an EMBL/GenBank/DDBJ whole genome shotgun (WGS) entry which is preliminary data.</text>
</comment>
<accession>A0A9P9H938</accession>
<evidence type="ECO:0000256" key="4">
    <source>
        <dbReference type="ARBA" id="ARBA00022989"/>
    </source>
</evidence>
<feature type="transmembrane region" description="Helical" evidence="6">
    <location>
        <begin position="282"/>
        <end position="304"/>
    </location>
</feature>
<dbReference type="NCBIfam" id="TIGR01167">
    <property type="entry name" value="LPXTG_anchor"/>
    <property type="match status" value="1"/>
</dbReference>
<sequence>MPSQKCPGTPRTSIDKYGNDANDLVALSQDQTLPRQFDIWSILAFAFCVLATWSTFAQNLAVGLTNGGPVNIVWGLILVGTCNVCVAISLGELCSSMPTALGQAYWVYRLWNTPTGRFFSYLCAWVSTFGWWALTASAIAFMTNFLLAMKVMFDSTWQGVNQGWLLFIVYFGVTLLFTVFNLVACRKDRVLPLFNDFTGVGFILLFFAFSLALLACTGSKADLDFQSAHFVFATWINETGWSDGVTWFTGLVQAAYGLTAYDAVIHIVEEIPDPRRNAPKAIYLSVVCSAVSGLIFMIICLFCIQDIDAVINTPTGLPFIQLVQDAVGLKGSAILIGLFIFNGLGQGISVLTTGSRLTWGFARDAGLPWSTYFGHIDTYWKVPARALWLQCAIITAIGLLYLFANTVLEAILSVSTIALTVSYSMPIMSLLIVGRDTMTPGPFHLGKYGLLVNTIAVIYCSITIVFFFFPGTPNPSTGDMNYAIAIFGIMLVVATAFWFIKGRKTFLQTEDGIERIILARRMGADEV</sequence>
<dbReference type="Proteomes" id="UP000736672">
    <property type="component" value="Unassembled WGS sequence"/>
</dbReference>
<feature type="transmembrane region" description="Helical" evidence="6">
    <location>
        <begin position="386"/>
        <end position="404"/>
    </location>
</feature>
<keyword evidence="8" id="KW-1185">Reference proteome</keyword>
<name>A0A9P9H938_FUSSL</name>
<feature type="transmembrane region" description="Helical" evidence="6">
    <location>
        <begin position="481"/>
        <end position="500"/>
    </location>
</feature>
<gene>
    <name evidence="7" type="ORF">B0J15DRAFT_467202</name>
</gene>
<dbReference type="OrthoDB" id="2417308at2759"/>
<dbReference type="PANTHER" id="PTHR45649">
    <property type="entry name" value="AMINO-ACID PERMEASE BAT1"/>
    <property type="match status" value="1"/>
</dbReference>
<feature type="transmembrane region" description="Helical" evidence="6">
    <location>
        <begin position="163"/>
        <end position="185"/>
    </location>
</feature>
<keyword evidence="3 6" id="KW-0812">Transmembrane</keyword>
<keyword evidence="2" id="KW-0813">Transport</keyword>
<dbReference type="GO" id="GO:0016020">
    <property type="term" value="C:membrane"/>
    <property type="evidence" value="ECO:0007669"/>
    <property type="project" value="UniProtKB-SubCell"/>
</dbReference>
<keyword evidence="4 6" id="KW-1133">Transmembrane helix</keyword>